<keyword evidence="4" id="KW-1185">Reference proteome</keyword>
<feature type="region of interest" description="Disordered" evidence="1">
    <location>
        <begin position="651"/>
        <end position="674"/>
    </location>
</feature>
<evidence type="ECO:0000313" key="4">
    <source>
        <dbReference type="Proteomes" id="UP000694680"/>
    </source>
</evidence>
<sequence length="1783" mass="206693">MAAQVEVKPGDLGMAAARGRLHLSPLTDASNKGLIEIPSINPCHIITSDPNKPVPAPKPRLSPKPFSVEKNPSIKPILAPKPQTKLRPESTRLPGHTTDHLSTHNTSQSFFSGTPRLVSTNANRPSPTFFNTSNKVNTRQTLKPVGQAFKPASPLDSGVPTEPPPLPSERQKPGVIRHSKSFKRFPVAEWSGTPQMHDDRKSGTSITRAKSMGFLLEVGKEDERSEKAQREASVQLRPTPRSSRPRPVSSSFPVSPSKTEVPVPAPRWAVRRPLSTDLTSKFESIGLSLYQISPKEKPNDSVKEHTPDGKLLPQRREQEQTMRSMLSRSTDDPSDQSNKITEQGARKEAEEDKRLVNIKSRISLLLDSSSSPGTGSTSQAKDSQTSQEPVPEIETTVGVKQLIKQLTVDTTPTQSPVMKPALKPRPLPFDLTKRFSSEMSSDPFSLTEAAGCYDISKDAQRRDEESEITPNTQRPPMDFKEFQTFGDLSKEHSGNDSAAVQTVRASLFDYFVDKQSVMVKDNVDIAKDSYSSLSFRRVDGEDERTLFTVTNKEPMSPPGPLQFLHAFETVRIVEENRTMNASVPLDQLENKAIPIQSKGNRSLTDKMSPEGQLALSMTTEQQPRFLRVGALPKWTMSGMDQNASIEKGMLNESQRETPMALDEERDQSMLPDEEMPKPRATYFALTGQIQEPSSLGDVRIAPIDVTLPISGVQGKSLPIRRNPSLDEAFDKSIPVRVEEIAISHLSARDKREREDFERIRQMALEQEMLRIRDLDKEKEREREMKHRLALNELAKKERIEAENKRELQKQTERHLIKMKELEREKQRQLEIEKQSHLEFARMKEMEMQREDERQRQKVFEKQKKEHERKKQAEVEKLKLQEREKEKQTELEKYEKQKAQEMQKQIGLEKQRLQELEREKQKEVIKERERQFEREKRREAETMQERERQREKAKQRQKEEERQKEMDKEQWLLEIQKEKQKMEELERIKEQERQQLREFKKQKQAEKERQELIDNEKQRQREKKEREEAEKIKQMALEQEMLRMRELDKERERQRVMEMEYHKEMERKKQRMEQERQQLLELQKQKQVEKERQQHIELEKERLREKKEKQEAEKIRRMVFEHEILRIKELEKEMEQQRELERQRQNEIEKERQRELEQQMQRDLERDRQRQLDFERQEMENQRLRQQEQQREKQRFEELERLKDLEKRQLMEFEKQKQADRERQRILELEICRLKEKMEREEAEKMRQIARQQEVEKQRLKEKQKKEEQERLKTSPLRPQVLDLDSVLRSDQMSKTTSPRSDPTTRWKEPYRPAILDIDSFSSTSQHSPAQDLFVVPSAQGIETAFGTWLQPTPERDVNWKVPSHASGGVSSPMWTAAPQDPWELQPVGMSVDKPIPEPRKDANNIGPEQLFLDQDDWLRHPQRLQDNPSQMAFILGAEAKTAHSSGGLSISAFPEHKWLPHELQHRDSKKDNQVQRWSQGSQELNRMRSRSVSRRSTPPDTLTEGNLSRVRSRSAHREQERHSWVQQKQSVEEESKDESRDSETACGDTDSQYGTWETGLRTDDSLTPATPSSESKSTSQHTPGDAASQAEADTIDGYPPPPSESQPLLFPDTPTALLDTSALRSRAQLAKKRAPRTRPSRAARQADADGGGPADWLYRDSTEATLENKKDESDSEEQARGADAGPAVSFQPQRVALFPGLDPLALKAQLKKRNDSDNQVDGPTSSPSQLSRSPKSPFLPRVARMLPPAGRKESGEEDSPQWLKELKSKKRMSQYENDSYVNN</sequence>
<name>A0A8C5DAX5_GOUWI</name>
<feature type="region of interest" description="Disordered" evidence="1">
    <location>
        <begin position="1134"/>
        <end position="1192"/>
    </location>
</feature>
<feature type="compositionally biased region" description="Basic and acidic residues" evidence="1">
    <location>
        <begin position="1657"/>
        <end position="1680"/>
    </location>
</feature>
<protein>
    <submittedName>
        <fullName evidence="3">Trichohyalin-like</fullName>
    </submittedName>
</protein>
<feature type="compositionally biased region" description="Basic and acidic residues" evidence="1">
    <location>
        <begin position="294"/>
        <end position="320"/>
    </location>
</feature>
<proteinExistence type="predicted"/>
<reference evidence="3" key="3">
    <citation type="submission" date="2025-09" db="UniProtKB">
        <authorList>
            <consortium name="Ensembl"/>
        </authorList>
    </citation>
    <scope>IDENTIFICATION</scope>
</reference>
<dbReference type="OrthoDB" id="9950932at2759"/>
<feature type="compositionally biased region" description="Basic residues" evidence="1">
    <location>
        <begin position="1629"/>
        <end position="1641"/>
    </location>
</feature>
<feature type="compositionally biased region" description="Polar residues" evidence="1">
    <location>
        <begin position="1288"/>
        <end position="1301"/>
    </location>
</feature>
<dbReference type="SMART" id="SM01319">
    <property type="entry name" value="Tankyrase_bdg_C"/>
    <property type="match status" value="1"/>
</dbReference>
<feature type="compositionally biased region" description="Polar residues" evidence="1">
    <location>
        <begin position="1565"/>
        <end position="1582"/>
    </location>
</feature>
<feature type="domain" description="Tankyrase 1-binding protein C-terminal" evidence="2">
    <location>
        <begin position="1605"/>
        <end position="1770"/>
    </location>
</feature>
<feature type="compositionally biased region" description="Low complexity" evidence="1">
    <location>
        <begin position="1723"/>
        <end position="1736"/>
    </location>
</feature>
<dbReference type="PANTHER" id="PTHR22042:SF3">
    <property type="entry name" value="RIKEN CDNA 2900026A02 GENE"/>
    <property type="match status" value="1"/>
</dbReference>
<feature type="region of interest" description="Disordered" evidence="1">
    <location>
        <begin position="46"/>
        <end position="89"/>
    </location>
</feature>
<gene>
    <name evidence="3" type="primary">si:ch73-138n13.1</name>
</gene>
<feature type="compositionally biased region" description="Low complexity" evidence="1">
    <location>
        <begin position="363"/>
        <end position="378"/>
    </location>
</feature>
<feature type="compositionally biased region" description="Basic and acidic residues" evidence="1">
    <location>
        <begin position="1530"/>
        <end position="1543"/>
    </location>
</feature>
<dbReference type="InterPro" id="IPR032764">
    <property type="entry name" value="Tankyrase-bd_C"/>
</dbReference>
<feature type="compositionally biased region" description="Polar residues" evidence="1">
    <location>
        <begin position="1774"/>
        <end position="1783"/>
    </location>
</feature>
<feature type="region of interest" description="Disordered" evidence="1">
    <location>
        <begin position="1708"/>
        <end position="1783"/>
    </location>
</feature>
<feature type="compositionally biased region" description="Basic and acidic residues" evidence="1">
    <location>
        <begin position="1463"/>
        <end position="1473"/>
    </location>
</feature>
<reference evidence="3" key="1">
    <citation type="submission" date="2020-06" db="EMBL/GenBank/DDBJ databases">
        <authorList>
            <consortium name="Wellcome Sanger Institute Data Sharing"/>
        </authorList>
    </citation>
    <scope>NUCLEOTIDE SEQUENCE [LARGE SCALE GENOMIC DNA]</scope>
</reference>
<feature type="compositionally biased region" description="Basic and acidic residues" evidence="1">
    <location>
        <begin position="1254"/>
        <end position="1272"/>
    </location>
</feature>
<feature type="region of interest" description="Disordered" evidence="1">
    <location>
        <begin position="1254"/>
        <end position="1306"/>
    </location>
</feature>
<dbReference type="Ensembl" id="ENSGWIT00000003305.1">
    <property type="protein sequence ID" value="ENSGWIP00000003049.1"/>
    <property type="gene ID" value="ENSGWIG00000001705.1"/>
</dbReference>
<feature type="compositionally biased region" description="Basic and acidic residues" evidence="1">
    <location>
        <begin position="218"/>
        <end position="230"/>
    </location>
</feature>
<feature type="compositionally biased region" description="Polar residues" evidence="1">
    <location>
        <begin position="1474"/>
        <end position="1484"/>
    </location>
</feature>
<feature type="compositionally biased region" description="Basic and acidic residues" evidence="1">
    <location>
        <begin position="344"/>
        <end position="355"/>
    </location>
</feature>
<organism evidence="3 4">
    <name type="scientific">Gouania willdenowi</name>
    <name type="common">Blunt-snouted clingfish</name>
    <name type="synonym">Lepadogaster willdenowi</name>
    <dbReference type="NCBI Taxonomy" id="441366"/>
    <lineage>
        <taxon>Eukaryota</taxon>
        <taxon>Metazoa</taxon>
        <taxon>Chordata</taxon>
        <taxon>Craniata</taxon>
        <taxon>Vertebrata</taxon>
        <taxon>Euteleostomi</taxon>
        <taxon>Actinopterygii</taxon>
        <taxon>Neopterygii</taxon>
        <taxon>Teleostei</taxon>
        <taxon>Neoteleostei</taxon>
        <taxon>Acanthomorphata</taxon>
        <taxon>Ovalentaria</taxon>
        <taxon>Blenniimorphae</taxon>
        <taxon>Blenniiformes</taxon>
        <taxon>Gobiesocoidei</taxon>
        <taxon>Gobiesocidae</taxon>
        <taxon>Gobiesocinae</taxon>
        <taxon>Gouania</taxon>
    </lineage>
</organism>
<reference evidence="3" key="2">
    <citation type="submission" date="2025-08" db="UniProtKB">
        <authorList>
            <consortium name="Ensembl"/>
        </authorList>
    </citation>
    <scope>IDENTIFICATION</scope>
</reference>
<feature type="compositionally biased region" description="Pro residues" evidence="1">
    <location>
        <begin position="52"/>
        <end position="62"/>
    </location>
</feature>
<feature type="region of interest" description="Disordered" evidence="1">
    <location>
        <begin position="1463"/>
        <end position="1694"/>
    </location>
</feature>
<evidence type="ECO:0000259" key="2">
    <source>
        <dbReference type="SMART" id="SM01319"/>
    </source>
</evidence>
<feature type="region of interest" description="Disordered" evidence="1">
    <location>
        <begin position="459"/>
        <end position="478"/>
    </location>
</feature>
<dbReference type="Pfam" id="PF15327">
    <property type="entry name" value="Tankyrase_bdg_C"/>
    <property type="match status" value="1"/>
</dbReference>
<feature type="compositionally biased region" description="Polar residues" evidence="1">
    <location>
        <begin position="379"/>
        <end position="388"/>
    </location>
</feature>
<feature type="region of interest" description="Disordered" evidence="1">
    <location>
        <begin position="218"/>
        <end position="398"/>
    </location>
</feature>
<dbReference type="Proteomes" id="UP000694680">
    <property type="component" value="Chromosome 9"/>
</dbReference>
<evidence type="ECO:0000256" key="1">
    <source>
        <dbReference type="SAM" id="MobiDB-lite"/>
    </source>
</evidence>
<feature type="region of interest" description="Disordered" evidence="1">
    <location>
        <begin position="148"/>
        <end position="178"/>
    </location>
</feature>
<feature type="compositionally biased region" description="Low complexity" evidence="1">
    <location>
        <begin position="237"/>
        <end position="257"/>
    </location>
</feature>
<feature type="region of interest" description="Disordered" evidence="1">
    <location>
        <begin position="843"/>
        <end position="970"/>
    </location>
</feature>
<dbReference type="PANTHER" id="PTHR22042">
    <property type="entry name" value="TANKYRASE 1 BINDING PROTEIN"/>
    <property type="match status" value="1"/>
</dbReference>
<feature type="region of interest" description="Disordered" evidence="1">
    <location>
        <begin position="996"/>
        <end position="1029"/>
    </location>
</feature>
<dbReference type="InterPro" id="IPR040006">
    <property type="entry name" value="TNKS1BP1-like"/>
</dbReference>
<evidence type="ECO:0000313" key="3">
    <source>
        <dbReference type="Ensembl" id="ENSGWIP00000003049.1"/>
    </source>
</evidence>
<accession>A0A8C5DAX5</accession>